<proteinExistence type="predicted"/>
<evidence type="ECO:0000256" key="1">
    <source>
        <dbReference type="SAM" id="MobiDB-lite"/>
    </source>
</evidence>
<evidence type="ECO:0008006" key="4">
    <source>
        <dbReference type="Google" id="ProtNLM"/>
    </source>
</evidence>
<reference evidence="2 3" key="2">
    <citation type="journal article" date="2024" name="Microb. Biotechnol.">
        <title>The involvement of multiple ABC transporters in daunorubicin efflux in Streptomyces coeruleorubidus.</title>
        <authorList>
            <person name="Dong J."/>
            <person name="Ning J."/>
            <person name="Tian Y."/>
            <person name="Li H."/>
            <person name="Chen H."/>
            <person name="Guan W."/>
        </authorList>
    </citation>
    <scope>NUCLEOTIDE SEQUENCE [LARGE SCALE GENOMIC DNA]</scope>
    <source>
        <strain evidence="2 3">CICC 11043</strain>
    </source>
</reference>
<dbReference type="RefSeq" id="WP_230528863.1">
    <property type="nucleotide sequence ID" value="NZ_BMSO01000014.1"/>
</dbReference>
<dbReference type="Proteomes" id="UP001305002">
    <property type="component" value="Chromosome"/>
</dbReference>
<keyword evidence="3" id="KW-1185">Reference proteome</keyword>
<feature type="region of interest" description="Disordered" evidence="1">
    <location>
        <begin position="1"/>
        <end position="20"/>
    </location>
</feature>
<protein>
    <recommendedName>
        <fullName evidence="4">Acyltransferase</fullName>
    </recommendedName>
</protein>
<evidence type="ECO:0000313" key="3">
    <source>
        <dbReference type="Proteomes" id="UP001305002"/>
    </source>
</evidence>
<gene>
    <name evidence="2" type="ORF">R5U08_37555</name>
</gene>
<organism evidence="2 3">
    <name type="scientific">Streptomyces coeruleorubidus</name>
    <dbReference type="NCBI Taxonomy" id="116188"/>
    <lineage>
        <taxon>Bacteria</taxon>
        <taxon>Bacillati</taxon>
        <taxon>Actinomycetota</taxon>
        <taxon>Actinomycetes</taxon>
        <taxon>Kitasatosporales</taxon>
        <taxon>Streptomycetaceae</taxon>
        <taxon>Streptomyces</taxon>
    </lineage>
</organism>
<name>A0ABZ0KNV4_STRC4</name>
<reference evidence="2 3" key="1">
    <citation type="journal article" date="2021" name="J. Microbiol. Biotechnol.">
        <title>An Efficient Markerless Deletion System Suitable for the Industrial Strains of Streptomyces.</title>
        <authorList>
            <person name="Dong J."/>
            <person name="Wei J."/>
            <person name="Li H."/>
            <person name="Zhao S."/>
            <person name="Guan W."/>
        </authorList>
    </citation>
    <scope>NUCLEOTIDE SEQUENCE [LARGE SCALE GENOMIC DNA]</scope>
    <source>
        <strain evidence="2 3">CICC 11043</strain>
    </source>
</reference>
<dbReference type="EMBL" id="CP137524">
    <property type="protein sequence ID" value="WOT39500.1"/>
    <property type="molecule type" value="Genomic_DNA"/>
</dbReference>
<sequence length="70" mass="7170">MPIITSAEKRTVPVSGRSAPPQGHALRFDIQGLRAVAVGLVVLSHAGVSQVSGGYIGVDAPFVISGFLIT</sequence>
<evidence type="ECO:0000313" key="2">
    <source>
        <dbReference type="EMBL" id="WOT39500.1"/>
    </source>
</evidence>
<dbReference type="PANTHER" id="PTHR23028:SF53">
    <property type="entry name" value="ACYL_TRANSF_3 DOMAIN-CONTAINING PROTEIN"/>
    <property type="match status" value="1"/>
</dbReference>
<accession>A0ABZ0KNV4</accession>
<dbReference type="PANTHER" id="PTHR23028">
    <property type="entry name" value="ACETYLTRANSFERASE"/>
    <property type="match status" value="1"/>
</dbReference>
<dbReference type="InterPro" id="IPR050879">
    <property type="entry name" value="Acyltransferase_3"/>
</dbReference>